<dbReference type="InterPro" id="IPR051477">
    <property type="entry name" value="Expansin_CellWall"/>
</dbReference>
<protein>
    <recommendedName>
        <fullName evidence="3">RlpA-like protein double-psi beta-barrel domain-containing protein</fullName>
    </recommendedName>
</protein>
<dbReference type="InterPro" id="IPR009009">
    <property type="entry name" value="RlpA-like_DPBB"/>
</dbReference>
<gene>
    <name evidence="4" type="ORF">VKT23_008849</name>
</gene>
<dbReference type="PANTHER" id="PTHR31836:SF28">
    <property type="entry name" value="SRCR DOMAIN-CONTAINING PROTEIN-RELATED"/>
    <property type="match status" value="1"/>
</dbReference>
<keyword evidence="5" id="KW-1185">Reference proteome</keyword>
<dbReference type="InterPro" id="IPR036908">
    <property type="entry name" value="RlpA-like_sf"/>
</dbReference>
<organism evidence="4 5">
    <name type="scientific">Marasmiellus scandens</name>
    <dbReference type="NCBI Taxonomy" id="2682957"/>
    <lineage>
        <taxon>Eukaryota</taxon>
        <taxon>Fungi</taxon>
        <taxon>Dikarya</taxon>
        <taxon>Basidiomycota</taxon>
        <taxon>Agaricomycotina</taxon>
        <taxon>Agaricomycetes</taxon>
        <taxon>Agaricomycetidae</taxon>
        <taxon>Agaricales</taxon>
        <taxon>Marasmiineae</taxon>
        <taxon>Omphalotaceae</taxon>
        <taxon>Marasmiellus</taxon>
    </lineage>
</organism>
<accession>A0ABR1JGM5</accession>
<comment type="caution">
    <text evidence="4">The sequence shown here is derived from an EMBL/GenBank/DDBJ whole genome shotgun (WGS) entry which is preliminary data.</text>
</comment>
<keyword evidence="1 2" id="KW-0732">Signal</keyword>
<evidence type="ECO:0000313" key="5">
    <source>
        <dbReference type="Proteomes" id="UP001498398"/>
    </source>
</evidence>
<evidence type="ECO:0000256" key="2">
    <source>
        <dbReference type="SAM" id="SignalP"/>
    </source>
</evidence>
<name>A0ABR1JGM5_9AGAR</name>
<dbReference type="EMBL" id="JBANRG010000014">
    <property type="protein sequence ID" value="KAK7460921.1"/>
    <property type="molecule type" value="Genomic_DNA"/>
</dbReference>
<dbReference type="PANTHER" id="PTHR31836">
    <property type="match status" value="1"/>
</dbReference>
<evidence type="ECO:0000256" key="1">
    <source>
        <dbReference type="ARBA" id="ARBA00022729"/>
    </source>
</evidence>
<dbReference type="SUPFAM" id="SSF50685">
    <property type="entry name" value="Barwin-like endoglucanases"/>
    <property type="match status" value="1"/>
</dbReference>
<reference evidence="4 5" key="1">
    <citation type="submission" date="2024-01" db="EMBL/GenBank/DDBJ databases">
        <title>A draft genome for the cacao thread blight pathogen Marasmiellus scandens.</title>
        <authorList>
            <person name="Baruah I.K."/>
            <person name="Leung J."/>
            <person name="Bukari Y."/>
            <person name="Amoako-Attah I."/>
            <person name="Meinhardt L.W."/>
            <person name="Bailey B.A."/>
            <person name="Cohen S.P."/>
        </authorList>
    </citation>
    <scope>NUCLEOTIDE SEQUENCE [LARGE SCALE GENOMIC DNA]</scope>
    <source>
        <strain evidence="4 5">GH-19</strain>
    </source>
</reference>
<dbReference type="Proteomes" id="UP001498398">
    <property type="component" value="Unassembled WGS sequence"/>
</dbReference>
<evidence type="ECO:0000313" key="4">
    <source>
        <dbReference type="EMBL" id="KAK7460921.1"/>
    </source>
</evidence>
<feature type="signal peptide" evidence="2">
    <location>
        <begin position="1"/>
        <end position="20"/>
    </location>
</feature>
<proteinExistence type="predicted"/>
<feature type="chain" id="PRO_5047010696" description="RlpA-like protein double-psi beta-barrel domain-containing protein" evidence="2">
    <location>
        <begin position="21"/>
        <end position="115"/>
    </location>
</feature>
<dbReference type="Pfam" id="PF03330">
    <property type="entry name" value="DPBB_1"/>
    <property type="match status" value="1"/>
</dbReference>
<evidence type="ECO:0000259" key="3">
    <source>
        <dbReference type="Pfam" id="PF03330"/>
    </source>
</evidence>
<sequence length="115" mass="12193">MFFKTTAVLSFLLLPLSTIAQSGTGRAAIYPPGLGACGNENNESDLVVAVPRQIFNNELCNKQMNVDFQGRSVQVTVVDVCGVCGAGDIDLSRAAFGQLADLDAETIQGVQWSII</sequence>
<dbReference type="Gene3D" id="2.40.40.10">
    <property type="entry name" value="RlpA-like domain"/>
    <property type="match status" value="1"/>
</dbReference>
<feature type="domain" description="RlpA-like protein double-psi beta-barrel" evidence="3">
    <location>
        <begin position="24"/>
        <end position="108"/>
    </location>
</feature>
<dbReference type="CDD" id="cd22191">
    <property type="entry name" value="DPBB_RlpA_EXP_N-like"/>
    <property type="match status" value="1"/>
</dbReference>